<dbReference type="AlphaFoldDB" id="A0AAV5A769"/>
<accession>A0AAV5A769</accession>
<evidence type="ECO:0000313" key="2">
    <source>
        <dbReference type="EMBL" id="GJJ08589.1"/>
    </source>
</evidence>
<feature type="compositionally biased region" description="Basic and acidic residues" evidence="1">
    <location>
        <begin position="151"/>
        <end position="160"/>
    </location>
</feature>
<protein>
    <submittedName>
        <fullName evidence="2">Uncharacterized protein</fullName>
    </submittedName>
</protein>
<reference evidence="2" key="1">
    <citation type="submission" date="2021-10" db="EMBL/GenBank/DDBJ databases">
        <title>De novo Genome Assembly of Clathrus columnatus (Basidiomycota, Fungi) Using Illumina and Nanopore Sequence Data.</title>
        <authorList>
            <person name="Ogiso-Tanaka E."/>
            <person name="Itagaki H."/>
            <person name="Hosoya T."/>
            <person name="Hosaka K."/>
        </authorList>
    </citation>
    <scope>NUCLEOTIDE SEQUENCE</scope>
    <source>
        <strain evidence="2">MO-923</strain>
    </source>
</reference>
<feature type="region of interest" description="Disordered" evidence="1">
    <location>
        <begin position="14"/>
        <end position="55"/>
    </location>
</feature>
<dbReference type="PANTHER" id="PTHR28241:SF1">
    <property type="entry name" value="MITOCHONDRIAL IMPORT PROTEIN 1"/>
    <property type="match status" value="1"/>
</dbReference>
<feature type="region of interest" description="Disordered" evidence="1">
    <location>
        <begin position="144"/>
        <end position="167"/>
    </location>
</feature>
<comment type="caution">
    <text evidence="2">The sequence shown here is derived from an EMBL/GenBank/DDBJ whole genome shotgun (WGS) entry which is preliminary data.</text>
</comment>
<gene>
    <name evidence="2" type="ORF">Clacol_002808</name>
</gene>
<sequence length="244" mass="27059">MTAEAVNPLQAALQDAFQESPIPPSHQENEISVTTSTSDIQQPTSQSISSEDNKWKEEYEQLQASWLTESAIAREKAERNREQWTQIRDEERKLKSEETPISINLTKTDSPSTDIITSTASGELEALSTSRTWEQVPSLPSSFPSFSLRESSSDSHDHPELPPYQSPPIPPSVTFAVFNTTLSTRARLLAFTSSLAINLFLPFINGVMLGFGEIFAKNVVIGYFGWDIPGSGVGVRTRVIRNKN</sequence>
<proteinExistence type="predicted"/>
<organism evidence="2 3">
    <name type="scientific">Clathrus columnatus</name>
    <dbReference type="NCBI Taxonomy" id="1419009"/>
    <lineage>
        <taxon>Eukaryota</taxon>
        <taxon>Fungi</taxon>
        <taxon>Dikarya</taxon>
        <taxon>Basidiomycota</taxon>
        <taxon>Agaricomycotina</taxon>
        <taxon>Agaricomycetes</taxon>
        <taxon>Phallomycetidae</taxon>
        <taxon>Phallales</taxon>
        <taxon>Clathraceae</taxon>
        <taxon>Clathrus</taxon>
    </lineage>
</organism>
<dbReference type="Proteomes" id="UP001050691">
    <property type="component" value="Unassembled WGS sequence"/>
</dbReference>
<keyword evidence="3" id="KW-1185">Reference proteome</keyword>
<evidence type="ECO:0000313" key="3">
    <source>
        <dbReference type="Proteomes" id="UP001050691"/>
    </source>
</evidence>
<dbReference type="EMBL" id="BPWL01000003">
    <property type="protein sequence ID" value="GJJ08589.1"/>
    <property type="molecule type" value="Genomic_DNA"/>
</dbReference>
<dbReference type="GO" id="GO:0045040">
    <property type="term" value="P:protein insertion into mitochondrial outer membrane"/>
    <property type="evidence" value="ECO:0007669"/>
    <property type="project" value="TreeGrafter"/>
</dbReference>
<name>A0AAV5A769_9AGAM</name>
<dbReference type="GO" id="GO:0070096">
    <property type="term" value="P:mitochondrial outer membrane translocase complex assembly"/>
    <property type="evidence" value="ECO:0007669"/>
    <property type="project" value="TreeGrafter"/>
</dbReference>
<feature type="compositionally biased region" description="Polar residues" evidence="1">
    <location>
        <begin position="30"/>
        <end position="50"/>
    </location>
</feature>
<dbReference type="GO" id="GO:0005741">
    <property type="term" value="C:mitochondrial outer membrane"/>
    <property type="evidence" value="ECO:0007669"/>
    <property type="project" value="InterPro"/>
</dbReference>
<dbReference type="InterPro" id="IPR013262">
    <property type="entry name" value="OMP_MIM1/TOM13_mt"/>
</dbReference>
<evidence type="ECO:0000256" key="1">
    <source>
        <dbReference type="SAM" id="MobiDB-lite"/>
    </source>
</evidence>
<dbReference type="Pfam" id="PF08219">
    <property type="entry name" value="TOM13"/>
    <property type="match status" value="1"/>
</dbReference>
<dbReference type="PANTHER" id="PTHR28241">
    <property type="entry name" value="MITOCHONDRIAL IMPORT PROTEIN 1"/>
    <property type="match status" value="1"/>
</dbReference>